<dbReference type="PRINTS" id="PR00080">
    <property type="entry name" value="SDRFAMILY"/>
</dbReference>
<dbReference type="PRINTS" id="PR00081">
    <property type="entry name" value="GDHRDH"/>
</dbReference>
<evidence type="ECO:0000313" key="3">
    <source>
        <dbReference type="Proteomes" id="UP000008063"/>
    </source>
</evidence>
<protein>
    <submittedName>
        <fullName evidence="2">Uncharacterized protein</fullName>
    </submittedName>
</protein>
<dbReference type="HOGENOM" id="CLU_010194_1_0_1"/>
<sequence>MTFTGTRVAIVTGAAQGIGRAIALRLAQDGLDVVVADLPSKSTQLDDLVTEIEAKDRKSLSVPTDVSVEEQVENLVRVTVSSLGGLDVMVANAGIAPVGTLMDTNLDEFNRAWSVNVQGTLLCYRHAAKVMIEQKRGGRIIGACSFAGKKGTIYIGAYCATKAAVRSLTQTAATEFGKHGITVNAYAPGPVDTSLTSGMIGKLSTMIPSSDLMDVTTAMASSQPLLGRTGVPEDVSNLVSFIASKDSAFITGQSMTVDGGMWFD</sequence>
<dbReference type="EMBL" id="GL945482">
    <property type="protein sequence ID" value="EGN97353.1"/>
    <property type="molecule type" value="Genomic_DNA"/>
</dbReference>
<dbReference type="PANTHER" id="PTHR42820:SF1">
    <property type="entry name" value="SHORT-CHAIN DEHYDROGENASE_REDUCTASE FAMILY PROTEIN"/>
    <property type="match status" value="1"/>
</dbReference>
<proteinExistence type="predicted"/>
<dbReference type="OrthoDB" id="1393670at2759"/>
<reference evidence="3" key="1">
    <citation type="journal article" date="2011" name="Science">
        <title>The plant cell wall-decomposing machinery underlies the functional diversity of forest fungi.</title>
        <authorList>
            <person name="Eastwood D.C."/>
            <person name="Floudas D."/>
            <person name="Binder M."/>
            <person name="Majcherczyk A."/>
            <person name="Schneider P."/>
            <person name="Aerts A."/>
            <person name="Asiegbu F.O."/>
            <person name="Baker S.E."/>
            <person name="Barry K."/>
            <person name="Bendiksby M."/>
            <person name="Blumentritt M."/>
            <person name="Coutinho P.M."/>
            <person name="Cullen D."/>
            <person name="de Vries R.P."/>
            <person name="Gathman A."/>
            <person name="Goodell B."/>
            <person name="Henrissat B."/>
            <person name="Ihrmark K."/>
            <person name="Kauserud H."/>
            <person name="Kohler A."/>
            <person name="LaButti K."/>
            <person name="Lapidus A."/>
            <person name="Lavin J.L."/>
            <person name="Lee Y.-H."/>
            <person name="Lindquist E."/>
            <person name="Lilly W."/>
            <person name="Lucas S."/>
            <person name="Morin E."/>
            <person name="Murat C."/>
            <person name="Oguiza J.A."/>
            <person name="Park J."/>
            <person name="Pisabarro A.G."/>
            <person name="Riley R."/>
            <person name="Rosling A."/>
            <person name="Salamov A."/>
            <person name="Schmidt O."/>
            <person name="Schmutz J."/>
            <person name="Skrede I."/>
            <person name="Stenlid J."/>
            <person name="Wiebenga A."/>
            <person name="Xie X."/>
            <person name="Kuees U."/>
            <person name="Hibbett D.S."/>
            <person name="Hoffmeister D."/>
            <person name="Hoegberg N."/>
            <person name="Martin F."/>
            <person name="Grigoriev I.V."/>
            <person name="Watkinson S.C."/>
        </authorList>
    </citation>
    <scope>NUCLEOTIDE SEQUENCE [LARGE SCALE GENOMIC DNA]</scope>
    <source>
        <strain evidence="3">strain S7.3</strain>
    </source>
</reference>
<dbReference type="InterPro" id="IPR036291">
    <property type="entry name" value="NAD(P)-bd_dom_sf"/>
</dbReference>
<evidence type="ECO:0000313" key="2">
    <source>
        <dbReference type="EMBL" id="EGN97353.1"/>
    </source>
</evidence>
<organism evidence="3">
    <name type="scientific">Serpula lacrymans var. lacrymans (strain S7.3)</name>
    <name type="common">Dry rot fungus</name>
    <dbReference type="NCBI Taxonomy" id="936435"/>
    <lineage>
        <taxon>Eukaryota</taxon>
        <taxon>Fungi</taxon>
        <taxon>Dikarya</taxon>
        <taxon>Basidiomycota</taxon>
        <taxon>Agaricomycotina</taxon>
        <taxon>Agaricomycetes</taxon>
        <taxon>Agaricomycetidae</taxon>
        <taxon>Boletales</taxon>
        <taxon>Coniophorineae</taxon>
        <taxon>Serpulaceae</taxon>
        <taxon>Serpula</taxon>
    </lineage>
</organism>
<dbReference type="InParanoid" id="F8Q2E2"/>
<dbReference type="Proteomes" id="UP000008063">
    <property type="component" value="Unassembled WGS sequence"/>
</dbReference>
<dbReference type="InterPro" id="IPR020904">
    <property type="entry name" value="Sc_DH/Rdtase_CS"/>
</dbReference>
<dbReference type="Gene3D" id="3.40.50.720">
    <property type="entry name" value="NAD(P)-binding Rossmann-like Domain"/>
    <property type="match status" value="1"/>
</dbReference>
<dbReference type="OMA" id="YWAVRSA"/>
<dbReference type="PROSITE" id="PS00061">
    <property type="entry name" value="ADH_SHORT"/>
    <property type="match status" value="1"/>
</dbReference>
<dbReference type="SUPFAM" id="SSF51735">
    <property type="entry name" value="NAD(P)-binding Rossmann-fold domains"/>
    <property type="match status" value="1"/>
</dbReference>
<dbReference type="STRING" id="936435.F8Q2E2"/>
<accession>F8Q2E2</accession>
<dbReference type="Pfam" id="PF13561">
    <property type="entry name" value="adh_short_C2"/>
    <property type="match status" value="1"/>
</dbReference>
<keyword evidence="1" id="KW-0521">NADP</keyword>
<name>F8Q2E2_SERL3</name>
<dbReference type="FunFam" id="3.40.50.720:FF:000084">
    <property type="entry name" value="Short-chain dehydrogenase reductase"/>
    <property type="match status" value="1"/>
</dbReference>
<dbReference type="InterPro" id="IPR002347">
    <property type="entry name" value="SDR_fam"/>
</dbReference>
<keyword evidence="3" id="KW-1185">Reference proteome</keyword>
<dbReference type="eggNOG" id="KOG0725">
    <property type="taxonomic scope" value="Eukaryota"/>
</dbReference>
<evidence type="ECO:0000256" key="1">
    <source>
        <dbReference type="ARBA" id="ARBA00022857"/>
    </source>
</evidence>
<dbReference type="AlphaFoldDB" id="F8Q2E2"/>
<gene>
    <name evidence="2" type="ORF">SERLA73DRAFT_92423</name>
</gene>
<dbReference type="PANTHER" id="PTHR42820">
    <property type="entry name" value="SHORT-CHAIN DEHYDROGENASE REDUCTASE"/>
    <property type="match status" value="1"/>
</dbReference>